<dbReference type="Proteomes" id="UP001174909">
    <property type="component" value="Unassembled WGS sequence"/>
</dbReference>
<gene>
    <name evidence="1" type="ORF">GBAR_LOCUS4878</name>
</gene>
<reference evidence="1" key="1">
    <citation type="submission" date="2023-03" db="EMBL/GenBank/DDBJ databases">
        <authorList>
            <person name="Steffen K."/>
            <person name="Cardenas P."/>
        </authorList>
    </citation>
    <scope>NUCLEOTIDE SEQUENCE</scope>
</reference>
<evidence type="ECO:0000313" key="2">
    <source>
        <dbReference type="Proteomes" id="UP001174909"/>
    </source>
</evidence>
<keyword evidence="2" id="KW-1185">Reference proteome</keyword>
<accession>A0AA35R9L5</accession>
<organism evidence="1 2">
    <name type="scientific">Geodia barretti</name>
    <name type="common">Barrett's horny sponge</name>
    <dbReference type="NCBI Taxonomy" id="519541"/>
    <lineage>
        <taxon>Eukaryota</taxon>
        <taxon>Metazoa</taxon>
        <taxon>Porifera</taxon>
        <taxon>Demospongiae</taxon>
        <taxon>Heteroscleromorpha</taxon>
        <taxon>Tetractinellida</taxon>
        <taxon>Astrophorina</taxon>
        <taxon>Geodiidae</taxon>
        <taxon>Geodia</taxon>
    </lineage>
</organism>
<feature type="non-terminal residue" evidence="1">
    <location>
        <position position="66"/>
    </location>
</feature>
<comment type="caution">
    <text evidence="1">The sequence shown here is derived from an EMBL/GenBank/DDBJ whole genome shotgun (WGS) entry which is preliminary data.</text>
</comment>
<sequence>MCVMMGRTFCRRWYPGSSVKVSLSVPLPLSCLSLIELQCHPPRSSSPYHSHYSLSSPFLPDYWQQG</sequence>
<protein>
    <submittedName>
        <fullName evidence="1">Uncharacterized protein</fullName>
    </submittedName>
</protein>
<proteinExistence type="predicted"/>
<evidence type="ECO:0000313" key="1">
    <source>
        <dbReference type="EMBL" id="CAI8006738.1"/>
    </source>
</evidence>
<dbReference type="AlphaFoldDB" id="A0AA35R9L5"/>
<dbReference type="EMBL" id="CASHTH010000713">
    <property type="protein sequence ID" value="CAI8006738.1"/>
    <property type="molecule type" value="Genomic_DNA"/>
</dbReference>
<name>A0AA35R9L5_GEOBA</name>